<dbReference type="EMBL" id="LAZR01000299">
    <property type="protein sequence ID" value="KKN76127.1"/>
    <property type="molecule type" value="Genomic_DNA"/>
</dbReference>
<evidence type="ECO:0000313" key="1">
    <source>
        <dbReference type="EMBL" id="KKN76127.1"/>
    </source>
</evidence>
<name>A0A0F9TMF4_9ZZZZ</name>
<accession>A0A0F9TMF4</accession>
<organism evidence="1">
    <name type="scientific">marine sediment metagenome</name>
    <dbReference type="NCBI Taxonomy" id="412755"/>
    <lineage>
        <taxon>unclassified sequences</taxon>
        <taxon>metagenomes</taxon>
        <taxon>ecological metagenomes</taxon>
    </lineage>
</organism>
<sequence length="185" mass="21133">MDIGTLRKEDGSYRVCRRFDASAALSTEHVTHLSRMVDGKPRTVAMRKSIIHGAGYNYTVDFDSIASNTYGNLRQACDDVVNYLNQGAHDYQPNDAITYWSNRARRDATVLAVIDDEALIEYKMPYGTSALIKCNVRFGDLRMRTNYSYHKVPRKWLLAILEADMTNWIGMGRRSITRIPFPIQS</sequence>
<gene>
    <name evidence="1" type="ORF">LCGC14_0373220</name>
</gene>
<reference evidence="1" key="1">
    <citation type="journal article" date="2015" name="Nature">
        <title>Complex archaea that bridge the gap between prokaryotes and eukaryotes.</title>
        <authorList>
            <person name="Spang A."/>
            <person name="Saw J.H."/>
            <person name="Jorgensen S.L."/>
            <person name="Zaremba-Niedzwiedzka K."/>
            <person name="Martijn J."/>
            <person name="Lind A.E."/>
            <person name="van Eijk R."/>
            <person name="Schleper C."/>
            <person name="Guy L."/>
            <person name="Ettema T.J."/>
        </authorList>
    </citation>
    <scope>NUCLEOTIDE SEQUENCE</scope>
</reference>
<comment type="caution">
    <text evidence="1">The sequence shown here is derived from an EMBL/GenBank/DDBJ whole genome shotgun (WGS) entry which is preliminary data.</text>
</comment>
<proteinExistence type="predicted"/>
<protein>
    <submittedName>
        <fullName evidence="1">Uncharacterized protein</fullName>
    </submittedName>
</protein>
<dbReference type="AlphaFoldDB" id="A0A0F9TMF4"/>